<dbReference type="EMBL" id="SLXO01000011">
    <property type="protein sequence ID" value="TCP31468.1"/>
    <property type="molecule type" value="Genomic_DNA"/>
</dbReference>
<dbReference type="InterPro" id="IPR021255">
    <property type="entry name" value="DUF2807"/>
</dbReference>
<feature type="domain" description="Putative auto-transporter adhesin head GIN" evidence="2">
    <location>
        <begin position="54"/>
        <end position="218"/>
    </location>
</feature>
<feature type="signal peptide" evidence="1">
    <location>
        <begin position="1"/>
        <end position="22"/>
    </location>
</feature>
<proteinExistence type="predicted"/>
<name>A0A4R2PAQ9_RHOSA</name>
<gene>
    <name evidence="3" type="ORF">EV659_11138</name>
</gene>
<reference evidence="3 4" key="1">
    <citation type="submission" date="2019-03" db="EMBL/GenBank/DDBJ databases">
        <title>Genomic Encyclopedia of Type Strains, Phase IV (KMG-IV): sequencing the most valuable type-strain genomes for metagenomic binning, comparative biology and taxonomic classification.</title>
        <authorList>
            <person name="Goeker M."/>
        </authorList>
    </citation>
    <scope>NUCLEOTIDE SEQUENCE [LARGE SCALE GENOMIC DNA]</scope>
    <source>
        <strain evidence="3 4">DSM 2132</strain>
    </source>
</reference>
<evidence type="ECO:0000256" key="1">
    <source>
        <dbReference type="SAM" id="SignalP"/>
    </source>
</evidence>
<organism evidence="3 4">
    <name type="scientific">Rhodothalassium salexigens DSM 2132</name>
    <dbReference type="NCBI Taxonomy" id="1188247"/>
    <lineage>
        <taxon>Bacteria</taxon>
        <taxon>Pseudomonadati</taxon>
        <taxon>Pseudomonadota</taxon>
        <taxon>Alphaproteobacteria</taxon>
        <taxon>Rhodothalassiales</taxon>
        <taxon>Rhodothalassiaceae</taxon>
        <taxon>Rhodothalassium</taxon>
    </lineage>
</organism>
<keyword evidence="1" id="KW-0732">Signal</keyword>
<evidence type="ECO:0000313" key="3">
    <source>
        <dbReference type="EMBL" id="TCP31468.1"/>
    </source>
</evidence>
<sequence>MRPTFPTAVSVPVLAAAGLIGAALWVAPGPDASAHEDHDRGHKTVTQTRAVDGFTQLHIEGGMDLNVVAGEDFAVTVTTRDDHQDKVETTVEDGVLTIDDDRNRIAWGDRNDIDVEVRVALPMLEALVVDGAVDADLALPDAGDLRIEINGAADLEAEGSCDSLIVEVNGAGDIDLEDLHCKAVDIALNGAGDASVYASERVKARINGVGEIDVYGKPDRVDTRDGLLGSIDVHD</sequence>
<dbReference type="Pfam" id="PF10988">
    <property type="entry name" value="DUF2807"/>
    <property type="match status" value="1"/>
</dbReference>
<dbReference type="AlphaFoldDB" id="A0A4R2PAQ9"/>
<keyword evidence="4" id="KW-1185">Reference proteome</keyword>
<accession>A0A4R2PAQ9</accession>
<dbReference type="Gene3D" id="2.160.20.120">
    <property type="match status" value="2"/>
</dbReference>
<evidence type="ECO:0000259" key="2">
    <source>
        <dbReference type="Pfam" id="PF10988"/>
    </source>
</evidence>
<evidence type="ECO:0000313" key="4">
    <source>
        <dbReference type="Proteomes" id="UP000295399"/>
    </source>
</evidence>
<comment type="caution">
    <text evidence="3">The sequence shown here is derived from an EMBL/GenBank/DDBJ whole genome shotgun (WGS) entry which is preliminary data.</text>
</comment>
<dbReference type="Proteomes" id="UP000295399">
    <property type="component" value="Unassembled WGS sequence"/>
</dbReference>
<protein>
    <submittedName>
        <fullName evidence="3">Putative autotransporter adhesin-like protein</fullName>
    </submittedName>
</protein>
<dbReference type="InParanoid" id="A0A4R2PAQ9"/>
<feature type="chain" id="PRO_5020620969" evidence="1">
    <location>
        <begin position="23"/>
        <end position="235"/>
    </location>
</feature>